<evidence type="ECO:0000259" key="5">
    <source>
        <dbReference type="PROSITE" id="PS50893"/>
    </source>
</evidence>
<dbReference type="Proteomes" id="UP000247523">
    <property type="component" value="Unassembled WGS sequence"/>
</dbReference>
<dbReference type="CDD" id="cd03215">
    <property type="entry name" value="ABC_Carb_Monos_II"/>
    <property type="match status" value="1"/>
</dbReference>
<dbReference type="PROSITE" id="PS00211">
    <property type="entry name" value="ABC_TRANSPORTER_1"/>
    <property type="match status" value="1"/>
</dbReference>
<dbReference type="EMBL" id="QICS01000001">
    <property type="protein sequence ID" value="PXV95659.1"/>
    <property type="molecule type" value="Genomic_DNA"/>
</dbReference>
<evidence type="ECO:0000313" key="7">
    <source>
        <dbReference type="Proteomes" id="UP000247523"/>
    </source>
</evidence>
<feature type="domain" description="ABC transporter" evidence="5">
    <location>
        <begin position="7"/>
        <end position="245"/>
    </location>
</feature>
<evidence type="ECO:0000256" key="2">
    <source>
        <dbReference type="ARBA" id="ARBA00022737"/>
    </source>
</evidence>
<keyword evidence="3" id="KW-0547">Nucleotide-binding</keyword>
<keyword evidence="1" id="KW-0813">Transport</keyword>
<dbReference type="PANTHER" id="PTHR43790:SF9">
    <property type="entry name" value="GALACTOFURANOSE TRANSPORTER ATP-BINDING PROTEIN YTFR"/>
    <property type="match status" value="1"/>
</dbReference>
<dbReference type="PROSITE" id="PS50893">
    <property type="entry name" value="ABC_TRANSPORTER_2"/>
    <property type="match status" value="2"/>
</dbReference>
<feature type="domain" description="ABC transporter" evidence="5">
    <location>
        <begin position="259"/>
        <end position="498"/>
    </location>
</feature>
<evidence type="ECO:0000256" key="3">
    <source>
        <dbReference type="ARBA" id="ARBA00022741"/>
    </source>
</evidence>
<dbReference type="SMART" id="SM00382">
    <property type="entry name" value="AAA"/>
    <property type="match status" value="1"/>
</dbReference>
<dbReference type="GO" id="GO:0016887">
    <property type="term" value="F:ATP hydrolysis activity"/>
    <property type="evidence" value="ECO:0007669"/>
    <property type="project" value="InterPro"/>
</dbReference>
<name>A0A318ERQ9_9FIRM</name>
<dbReference type="SUPFAM" id="SSF52540">
    <property type="entry name" value="P-loop containing nucleoside triphosphate hydrolases"/>
    <property type="match status" value="2"/>
</dbReference>
<dbReference type="CDD" id="cd03216">
    <property type="entry name" value="ABC_Carb_Monos_I"/>
    <property type="match status" value="1"/>
</dbReference>
<comment type="caution">
    <text evidence="6">The sequence shown here is derived from an EMBL/GenBank/DDBJ whole genome shotgun (WGS) entry which is preliminary data.</text>
</comment>
<evidence type="ECO:0000256" key="4">
    <source>
        <dbReference type="ARBA" id="ARBA00022840"/>
    </source>
</evidence>
<dbReference type="PANTHER" id="PTHR43790">
    <property type="entry name" value="CARBOHYDRATE TRANSPORT ATP-BINDING PROTEIN MG119-RELATED"/>
    <property type="match status" value="1"/>
</dbReference>
<reference evidence="6 7" key="1">
    <citation type="submission" date="2018-05" db="EMBL/GenBank/DDBJ databases">
        <title>Genomic Encyclopedia of Type Strains, Phase IV (KMG-IV): sequencing the most valuable type-strain genomes for metagenomic binning, comparative biology and taxonomic classification.</title>
        <authorList>
            <person name="Goeker M."/>
        </authorList>
    </citation>
    <scope>NUCLEOTIDE SEQUENCE [LARGE SCALE GENOMIC DNA]</scope>
    <source>
        <strain evidence="6 7">DSM 28816</strain>
    </source>
</reference>
<evidence type="ECO:0000313" key="6">
    <source>
        <dbReference type="EMBL" id="PXV95659.1"/>
    </source>
</evidence>
<dbReference type="Gene3D" id="3.40.50.300">
    <property type="entry name" value="P-loop containing nucleotide triphosphate hydrolases"/>
    <property type="match status" value="2"/>
</dbReference>
<dbReference type="GO" id="GO:0005524">
    <property type="term" value="F:ATP binding"/>
    <property type="evidence" value="ECO:0007669"/>
    <property type="project" value="UniProtKB-KW"/>
</dbReference>
<evidence type="ECO:0000256" key="1">
    <source>
        <dbReference type="ARBA" id="ARBA00022448"/>
    </source>
</evidence>
<dbReference type="AlphaFoldDB" id="A0A318ERQ9"/>
<dbReference type="Pfam" id="PF00005">
    <property type="entry name" value="ABC_tran"/>
    <property type="match status" value="2"/>
</dbReference>
<dbReference type="InterPro" id="IPR017871">
    <property type="entry name" value="ABC_transporter-like_CS"/>
</dbReference>
<gene>
    <name evidence="6" type="ORF">C8E03_101289</name>
</gene>
<protein>
    <submittedName>
        <fullName evidence="6">Monosaccharide ABC transporter ATP-binding protein (CUT2 family)</fullName>
    </submittedName>
</protein>
<sequence>MNSKAILKVKNISKDFGLTHALKDVCVEIEQGEIIGLIGENGSGKSTLSSIISGVYPASLGELELDDEFYKPSDTRDAQMHGISMIAQEMGTLPGIRVADNIFLGKEHLFAKAGVINRKKMYQEALKAMEKIGITNIRPEAPIVQYSLEERKLIEVVRALYSNPKIFIVDETTTALSQRGRDIIYGIIKQFRKENKTVLFISHDLKELMEICTQMIVLRDGVLIAQLEKEEFNEEKIKELMVGRKLTGDYYRSDYDGHCEDEVVLSADNLYIGTSLKGVSLKLHKGEILGIGGLTDCGMHELGKALFGVKSPLYGEVRLQNQEKIISEKQAIKNKIGYVSKNRDQEALILSASIMENIVIPSFPKLKKGPLILKKSEKEFTNKQVESLNIKCREITQDVRELSGGNKQKVVFGKWLGNESEIFILDCPTRGIDIGVKAFMYQLMYQLKKEGKSIIMISEELPELIGMSDRILIMKDGKIQKSFERSESLNETKLIREMV</sequence>
<accession>A0A318ERQ9</accession>
<organism evidence="6 7">
    <name type="scientific">Lachnotalea glycerini</name>
    <dbReference type="NCBI Taxonomy" id="1763509"/>
    <lineage>
        <taxon>Bacteria</taxon>
        <taxon>Bacillati</taxon>
        <taxon>Bacillota</taxon>
        <taxon>Clostridia</taxon>
        <taxon>Lachnospirales</taxon>
        <taxon>Lachnospiraceae</taxon>
        <taxon>Lachnotalea</taxon>
    </lineage>
</organism>
<dbReference type="InterPro" id="IPR027417">
    <property type="entry name" value="P-loop_NTPase"/>
</dbReference>
<dbReference type="InterPro" id="IPR050107">
    <property type="entry name" value="ABC_carbohydrate_import_ATPase"/>
</dbReference>
<dbReference type="InterPro" id="IPR003439">
    <property type="entry name" value="ABC_transporter-like_ATP-bd"/>
</dbReference>
<proteinExistence type="predicted"/>
<keyword evidence="4 6" id="KW-0067">ATP-binding</keyword>
<keyword evidence="2" id="KW-0677">Repeat</keyword>
<dbReference type="InterPro" id="IPR003593">
    <property type="entry name" value="AAA+_ATPase"/>
</dbReference>
<dbReference type="RefSeq" id="WP_110290087.1">
    <property type="nucleotide sequence ID" value="NZ_QICS01000001.1"/>
</dbReference>